<feature type="compositionally biased region" description="Pro residues" evidence="1">
    <location>
        <begin position="51"/>
        <end position="65"/>
    </location>
</feature>
<feature type="compositionally biased region" description="Basic and acidic residues" evidence="1">
    <location>
        <begin position="245"/>
        <end position="258"/>
    </location>
</feature>
<keyword evidence="4" id="KW-1185">Reference proteome</keyword>
<feature type="compositionally biased region" description="Acidic residues" evidence="1">
    <location>
        <begin position="177"/>
        <end position="189"/>
    </location>
</feature>
<keyword evidence="3" id="KW-0238">DNA-binding</keyword>
<dbReference type="InterPro" id="IPR003034">
    <property type="entry name" value="SAP_dom"/>
</dbReference>
<dbReference type="InterPro" id="IPR034257">
    <property type="entry name" value="Acinus_RRM"/>
</dbReference>
<dbReference type="GO" id="GO:0003677">
    <property type="term" value="F:DNA binding"/>
    <property type="evidence" value="ECO:0007669"/>
    <property type="project" value="UniProtKB-KW"/>
</dbReference>
<feature type="region of interest" description="Disordered" evidence="1">
    <location>
        <begin position="427"/>
        <end position="519"/>
    </location>
</feature>
<feature type="domain" description="SAP" evidence="2">
    <location>
        <begin position="3"/>
        <end position="38"/>
    </location>
</feature>
<dbReference type="SUPFAM" id="SSF68906">
    <property type="entry name" value="SAP domain"/>
    <property type="match status" value="1"/>
</dbReference>
<feature type="compositionally biased region" description="Basic and acidic residues" evidence="1">
    <location>
        <begin position="110"/>
        <end position="120"/>
    </location>
</feature>
<reference evidence="3" key="1">
    <citation type="submission" date="2022-11" db="EMBL/GenBank/DDBJ databases">
        <authorList>
            <person name="Petersen C."/>
        </authorList>
    </citation>
    <scope>NUCLEOTIDE SEQUENCE</scope>
    <source>
        <strain evidence="3">IBT 30069</strain>
    </source>
</reference>
<feature type="region of interest" description="Disordered" evidence="1">
    <location>
        <begin position="574"/>
        <end position="607"/>
    </location>
</feature>
<feature type="region of interest" description="Disordered" evidence="1">
    <location>
        <begin position="37"/>
        <end position="319"/>
    </location>
</feature>
<feature type="compositionally biased region" description="Gly residues" evidence="1">
    <location>
        <begin position="588"/>
        <end position="598"/>
    </location>
</feature>
<dbReference type="AlphaFoldDB" id="A0A9W9ETK9"/>
<gene>
    <name evidence="3" type="ORF">N7456_011393</name>
</gene>
<feature type="compositionally biased region" description="Basic and acidic residues" evidence="1">
    <location>
        <begin position="163"/>
        <end position="176"/>
    </location>
</feature>
<dbReference type="InterPro" id="IPR036361">
    <property type="entry name" value="SAP_dom_sf"/>
</dbReference>
<dbReference type="CDD" id="cd12432">
    <property type="entry name" value="RRM_ACINU"/>
    <property type="match status" value="1"/>
</dbReference>
<dbReference type="PANTHER" id="PTHR47031">
    <property type="entry name" value="SAP DNA-BINDING DOMAIN-CONTAINING PROTEIN"/>
    <property type="match status" value="1"/>
</dbReference>
<feature type="compositionally biased region" description="Polar residues" evidence="1">
    <location>
        <begin position="78"/>
        <end position="87"/>
    </location>
</feature>
<sequence>MSDYSSWKVADLKAELKNRGIPQTGLRLKQQIIDKLVEEDAKAQPEEAAPPSEPQPEILPEPEPQPEAQQAPVEESVPSPQNASTETAPAEPEQDAPVAQEEPSQPSPAREVDTPRKDGESLQPEVANELPAEEGIKTEEEAKTAERPQTENEDTDMTGVESVAREEDKAERKSETQEVEQDAEDDDEPVKETSVPSALPTSEANTELSTPLPIEEALEDKRKRKRRSQSPIPTPEAIANKKARAKEESPRVLLKDDNEFASQGIETKDTAVEPRSAPTEQKEISSAPPKQDARFRGLFAPSGPAVARKSPPPRDDVPMEDAEVEPALHPATAALYIDGLMRPLQPNALRNHLINLAAAPGSDPNPDIIQDFFLDAIKTHCFACFTDIAAASRVRAGLHGTTWPNERNRKRLGADFIPEDQVKQWIQTEEESRNRSGPPVRWEVQYEPSSEGQGIRAVLTESGPTQAAAPSRPREAGFNRTPPLGPRGSASAHVDRRPSNAPPAPPSRPGQGFKPLDDLFASTTTKPKLYYLRVPRKIADQRLDQFDELLKKGTFPRRGGDDMRRITFEDEDYFVDGGSEYGPKGMPSRGGRGGGRPGRGGRRGRDF</sequence>
<comment type="caution">
    <text evidence="3">The sequence shown here is derived from an EMBL/GenBank/DDBJ whole genome shotgun (WGS) entry which is preliminary data.</text>
</comment>
<accession>A0A9W9ETK9</accession>
<organism evidence="3 4">
    <name type="scientific">Penicillium angulare</name>
    <dbReference type="NCBI Taxonomy" id="116970"/>
    <lineage>
        <taxon>Eukaryota</taxon>
        <taxon>Fungi</taxon>
        <taxon>Dikarya</taxon>
        <taxon>Ascomycota</taxon>
        <taxon>Pezizomycotina</taxon>
        <taxon>Eurotiomycetes</taxon>
        <taxon>Eurotiomycetidae</taxon>
        <taxon>Eurotiales</taxon>
        <taxon>Aspergillaceae</taxon>
        <taxon>Penicillium</taxon>
    </lineage>
</organism>
<dbReference type="PANTHER" id="PTHR47031:SF3">
    <property type="entry name" value="SAP DOMAIN-CONTAINING PROTEIN"/>
    <property type="match status" value="1"/>
</dbReference>
<evidence type="ECO:0000256" key="1">
    <source>
        <dbReference type="SAM" id="MobiDB-lite"/>
    </source>
</evidence>
<feature type="compositionally biased region" description="Low complexity" evidence="1">
    <location>
        <begin position="66"/>
        <end position="75"/>
    </location>
</feature>
<feature type="compositionally biased region" description="Basic and acidic residues" evidence="1">
    <location>
        <begin position="134"/>
        <end position="150"/>
    </location>
</feature>
<evidence type="ECO:0000313" key="3">
    <source>
        <dbReference type="EMBL" id="KAJ5087777.1"/>
    </source>
</evidence>
<evidence type="ECO:0000259" key="2">
    <source>
        <dbReference type="Pfam" id="PF02037"/>
    </source>
</evidence>
<proteinExistence type="predicted"/>
<feature type="compositionally biased region" description="Polar residues" evidence="1">
    <location>
        <begin position="194"/>
        <end position="209"/>
    </location>
</feature>
<evidence type="ECO:0000313" key="4">
    <source>
        <dbReference type="Proteomes" id="UP001149165"/>
    </source>
</evidence>
<dbReference type="OrthoDB" id="5348404at2759"/>
<reference evidence="3" key="2">
    <citation type="journal article" date="2023" name="IMA Fungus">
        <title>Comparative genomic study of the Penicillium genus elucidates a diverse pangenome and 15 lateral gene transfer events.</title>
        <authorList>
            <person name="Petersen C."/>
            <person name="Sorensen T."/>
            <person name="Nielsen M.R."/>
            <person name="Sondergaard T.E."/>
            <person name="Sorensen J.L."/>
            <person name="Fitzpatrick D.A."/>
            <person name="Frisvad J.C."/>
            <person name="Nielsen K.L."/>
        </authorList>
    </citation>
    <scope>NUCLEOTIDE SEQUENCE</scope>
    <source>
        <strain evidence="3">IBT 30069</strain>
    </source>
</reference>
<dbReference type="Gene3D" id="1.10.720.30">
    <property type="entry name" value="SAP domain"/>
    <property type="match status" value="1"/>
</dbReference>
<dbReference type="Pfam" id="PF02037">
    <property type="entry name" value="SAP"/>
    <property type="match status" value="1"/>
</dbReference>
<dbReference type="Proteomes" id="UP001149165">
    <property type="component" value="Unassembled WGS sequence"/>
</dbReference>
<name>A0A9W9ETK9_9EURO</name>
<protein>
    <submittedName>
        <fullName evidence="3">DNA-binding SAP</fullName>
    </submittedName>
</protein>
<dbReference type="EMBL" id="JAPQKH010000007">
    <property type="protein sequence ID" value="KAJ5087777.1"/>
    <property type="molecule type" value="Genomic_DNA"/>
</dbReference>